<feature type="chain" id="PRO_5027699930" evidence="2">
    <location>
        <begin position="19"/>
        <end position="106"/>
    </location>
</feature>
<reference evidence="4" key="2">
    <citation type="submission" date="2025-05" db="UniProtKB">
        <authorList>
            <consortium name="EnsemblMetazoa"/>
        </authorList>
    </citation>
    <scope>IDENTIFICATION</scope>
</reference>
<dbReference type="Gene3D" id="1.10.225.10">
    <property type="entry name" value="Saposin-like"/>
    <property type="match status" value="1"/>
</dbReference>
<protein>
    <submittedName>
        <fullName evidence="6">Uncharacterized protein LOC114329044</fullName>
    </submittedName>
</protein>
<evidence type="ECO:0000313" key="5">
    <source>
        <dbReference type="Proteomes" id="UP001652700"/>
    </source>
</evidence>
<evidence type="ECO:0000256" key="2">
    <source>
        <dbReference type="SAM" id="SignalP"/>
    </source>
</evidence>
<keyword evidence="2" id="KW-0732">Signal</keyword>
<feature type="domain" description="Saposin B-type" evidence="3">
    <location>
        <begin position="31"/>
        <end position="106"/>
    </location>
</feature>
<accession>A0A6P7FDU6</accession>
<dbReference type="SUPFAM" id="SSF47862">
    <property type="entry name" value="Saposin"/>
    <property type="match status" value="1"/>
</dbReference>
<reference evidence="6" key="1">
    <citation type="submission" date="2025-04" db="UniProtKB">
        <authorList>
            <consortium name="RefSeq"/>
        </authorList>
    </citation>
    <scope>IDENTIFICATION</scope>
    <source>
        <tissue evidence="6">Whole insect</tissue>
    </source>
</reference>
<gene>
    <name evidence="6" type="primary">LOC114329044</name>
</gene>
<dbReference type="KEGG" id="dvv:114329044"/>
<dbReference type="RefSeq" id="XP_028133856.1">
    <property type="nucleotide sequence ID" value="XM_028278055.1"/>
</dbReference>
<dbReference type="Proteomes" id="UP001652700">
    <property type="component" value="Unplaced"/>
</dbReference>
<dbReference type="InterPro" id="IPR008139">
    <property type="entry name" value="SaposinB_dom"/>
</dbReference>
<dbReference type="PROSITE" id="PS50015">
    <property type="entry name" value="SAP_B"/>
    <property type="match status" value="1"/>
</dbReference>
<evidence type="ECO:0000313" key="4">
    <source>
        <dbReference type="EnsemblMetazoa" id="XP_028133856.1"/>
    </source>
</evidence>
<dbReference type="AlphaFoldDB" id="A0A6P7FDU6"/>
<keyword evidence="5" id="KW-1185">Reference proteome</keyword>
<dbReference type="EnsemblMetazoa" id="XM_028278055.2">
    <property type="protein sequence ID" value="XP_028133856.1"/>
    <property type="gene ID" value="LOC114329044"/>
</dbReference>
<sequence>MKNIFSIILLICLALCYGSPTEKESESHGLGNMWCLPCLAILNAISDSIKENDTEDVTKLAESLCAVVSFDNCKDIMDGIVNVTEAIVKNGYELIDICYAAMWCNA</sequence>
<proteinExistence type="predicted"/>
<evidence type="ECO:0000313" key="6">
    <source>
        <dbReference type="RefSeq" id="XP_028133856.1"/>
    </source>
</evidence>
<evidence type="ECO:0000259" key="3">
    <source>
        <dbReference type="PROSITE" id="PS50015"/>
    </source>
</evidence>
<dbReference type="InterPro" id="IPR011001">
    <property type="entry name" value="Saposin-like"/>
</dbReference>
<keyword evidence="1" id="KW-1015">Disulfide bond</keyword>
<dbReference type="GeneID" id="114329044"/>
<feature type="signal peptide" evidence="2">
    <location>
        <begin position="1"/>
        <end position="18"/>
    </location>
</feature>
<dbReference type="InParanoid" id="A0A6P7FDU6"/>
<organism evidence="6">
    <name type="scientific">Diabrotica virgifera virgifera</name>
    <name type="common">western corn rootworm</name>
    <dbReference type="NCBI Taxonomy" id="50390"/>
    <lineage>
        <taxon>Eukaryota</taxon>
        <taxon>Metazoa</taxon>
        <taxon>Ecdysozoa</taxon>
        <taxon>Arthropoda</taxon>
        <taxon>Hexapoda</taxon>
        <taxon>Insecta</taxon>
        <taxon>Pterygota</taxon>
        <taxon>Neoptera</taxon>
        <taxon>Endopterygota</taxon>
        <taxon>Coleoptera</taxon>
        <taxon>Polyphaga</taxon>
        <taxon>Cucujiformia</taxon>
        <taxon>Chrysomeloidea</taxon>
        <taxon>Chrysomelidae</taxon>
        <taxon>Galerucinae</taxon>
        <taxon>Diabroticina</taxon>
        <taxon>Diabroticites</taxon>
        <taxon>Diabrotica</taxon>
    </lineage>
</organism>
<evidence type="ECO:0000256" key="1">
    <source>
        <dbReference type="ARBA" id="ARBA00023157"/>
    </source>
</evidence>
<name>A0A6P7FDU6_DIAVI</name>